<gene>
    <name evidence="1" type="ORF">LX32DRAFT_177635</name>
</gene>
<accession>A0AAD9H652</accession>
<evidence type="ECO:0000313" key="1">
    <source>
        <dbReference type="EMBL" id="KAK2022853.1"/>
    </source>
</evidence>
<dbReference type="PROSITE" id="PS51257">
    <property type="entry name" value="PROKAR_LIPOPROTEIN"/>
    <property type="match status" value="1"/>
</dbReference>
<reference evidence="1" key="1">
    <citation type="submission" date="2021-06" db="EMBL/GenBank/DDBJ databases">
        <title>Comparative genomics, transcriptomics and evolutionary studies reveal genomic signatures of adaptation to plant cell wall in hemibiotrophic fungi.</title>
        <authorList>
            <consortium name="DOE Joint Genome Institute"/>
            <person name="Baroncelli R."/>
            <person name="Diaz J.F."/>
            <person name="Benocci T."/>
            <person name="Peng M."/>
            <person name="Battaglia E."/>
            <person name="Haridas S."/>
            <person name="Andreopoulos W."/>
            <person name="Labutti K."/>
            <person name="Pangilinan J."/>
            <person name="Floch G.L."/>
            <person name="Makela M.R."/>
            <person name="Henrissat B."/>
            <person name="Grigoriev I.V."/>
            <person name="Crouch J.A."/>
            <person name="De Vries R.P."/>
            <person name="Sukno S.A."/>
            <person name="Thon M.R."/>
        </authorList>
    </citation>
    <scope>NUCLEOTIDE SEQUENCE</scope>
    <source>
        <strain evidence="1">MAFF235873</strain>
    </source>
</reference>
<sequence length="124" mass="13706">MQFGPVRGPGMRPLSTTTNSSPVILASVSSCTMTSIICPPSSDDWMPTAFFCGRWVRWARIQTTAPFFQTCQTSTSSLHAADSINWPHIQQLTALSLLAWPTCRYRNQPGCWPDGDQIQTRIGA</sequence>
<dbReference type="EMBL" id="MU843023">
    <property type="protein sequence ID" value="KAK2022853.1"/>
    <property type="molecule type" value="Genomic_DNA"/>
</dbReference>
<comment type="caution">
    <text evidence="1">The sequence shown here is derived from an EMBL/GenBank/DDBJ whole genome shotgun (WGS) entry which is preliminary data.</text>
</comment>
<dbReference type="Proteomes" id="UP001232148">
    <property type="component" value="Unassembled WGS sequence"/>
</dbReference>
<evidence type="ECO:0000313" key="2">
    <source>
        <dbReference type="Proteomes" id="UP001232148"/>
    </source>
</evidence>
<proteinExistence type="predicted"/>
<dbReference type="AlphaFoldDB" id="A0AAD9H652"/>
<keyword evidence="2" id="KW-1185">Reference proteome</keyword>
<organism evidence="1 2">
    <name type="scientific">Colletotrichum zoysiae</name>
    <dbReference type="NCBI Taxonomy" id="1216348"/>
    <lineage>
        <taxon>Eukaryota</taxon>
        <taxon>Fungi</taxon>
        <taxon>Dikarya</taxon>
        <taxon>Ascomycota</taxon>
        <taxon>Pezizomycotina</taxon>
        <taxon>Sordariomycetes</taxon>
        <taxon>Hypocreomycetidae</taxon>
        <taxon>Glomerellales</taxon>
        <taxon>Glomerellaceae</taxon>
        <taxon>Colletotrichum</taxon>
        <taxon>Colletotrichum graminicola species complex</taxon>
    </lineage>
</organism>
<protein>
    <submittedName>
        <fullName evidence="1">Uncharacterized protein</fullName>
    </submittedName>
</protein>
<name>A0AAD9H652_9PEZI</name>